<keyword evidence="1" id="KW-0812">Transmembrane</keyword>
<proteinExistence type="predicted"/>
<sequence length="131" mass="12805">MSSARNHTEEGSGTVLMLSVVCVAALGLMVVLIFTSVAKAGATAGTAADLAALAAADAARGLAPGDPCGVASRTASANSAALVGCTRAGPSGEVVTVRVSVAVAPIGWLPDLTRAFSVARAGPPPQPWILP</sequence>
<keyword evidence="1" id="KW-1133">Transmembrane helix</keyword>
<evidence type="ECO:0000313" key="3">
    <source>
        <dbReference type="Proteomes" id="UP000746595"/>
    </source>
</evidence>
<gene>
    <name evidence="2" type="ORF">HED64_00610</name>
</gene>
<protein>
    <recommendedName>
        <fullName evidence="4">Flp pilus-assembly TadE/G-like family protein</fullName>
    </recommendedName>
</protein>
<dbReference type="RefSeq" id="WP_168150218.1">
    <property type="nucleotide sequence ID" value="NZ_JAAWVT010000001.1"/>
</dbReference>
<feature type="transmembrane region" description="Helical" evidence="1">
    <location>
        <begin position="15"/>
        <end position="34"/>
    </location>
</feature>
<dbReference type="Proteomes" id="UP000746595">
    <property type="component" value="Unassembled WGS sequence"/>
</dbReference>
<evidence type="ECO:0008006" key="4">
    <source>
        <dbReference type="Google" id="ProtNLM"/>
    </source>
</evidence>
<reference evidence="2 3" key="1">
    <citation type="submission" date="2020-04" db="EMBL/GenBank/DDBJ databases">
        <title>Paeniglutamicibacter sp. ANT13_2, a novel actinomycete isolated from sediment in Antarctica.</title>
        <authorList>
            <person name="Sakdapetsiri C."/>
            <person name="Pinyakong O."/>
        </authorList>
    </citation>
    <scope>NUCLEOTIDE SEQUENCE [LARGE SCALE GENOMIC DNA]</scope>
    <source>
        <strain evidence="2 3">ANT13_2</strain>
    </source>
</reference>
<evidence type="ECO:0000313" key="2">
    <source>
        <dbReference type="EMBL" id="NKG19203.1"/>
    </source>
</evidence>
<keyword evidence="1" id="KW-0472">Membrane</keyword>
<dbReference type="NCBIfam" id="TIGR03816">
    <property type="entry name" value="tadE_like_DECH"/>
    <property type="match status" value="1"/>
</dbReference>
<dbReference type="EMBL" id="JAAWVT010000001">
    <property type="protein sequence ID" value="NKG19203.1"/>
    <property type="molecule type" value="Genomic_DNA"/>
</dbReference>
<keyword evidence="3" id="KW-1185">Reference proteome</keyword>
<evidence type="ECO:0000256" key="1">
    <source>
        <dbReference type="SAM" id="Phobius"/>
    </source>
</evidence>
<dbReference type="InterPro" id="IPR021202">
    <property type="entry name" value="Rv3654c-like"/>
</dbReference>
<accession>A0ABX1FZ31</accession>
<comment type="caution">
    <text evidence="2">The sequence shown here is derived from an EMBL/GenBank/DDBJ whole genome shotgun (WGS) entry which is preliminary data.</text>
</comment>
<organism evidence="2 3">
    <name type="scientific">Paeniglutamicibacter terrestris</name>
    <dbReference type="NCBI Taxonomy" id="2723403"/>
    <lineage>
        <taxon>Bacteria</taxon>
        <taxon>Bacillati</taxon>
        <taxon>Actinomycetota</taxon>
        <taxon>Actinomycetes</taxon>
        <taxon>Micrococcales</taxon>
        <taxon>Micrococcaceae</taxon>
        <taxon>Paeniglutamicibacter</taxon>
    </lineage>
</organism>
<name>A0ABX1FZ31_9MICC</name>